<gene>
    <name evidence="2" type="ORF">DAPPUDRAFT_249314</name>
</gene>
<name>E9GWE3_DAPPU</name>
<proteinExistence type="predicted"/>
<evidence type="ECO:0000313" key="2">
    <source>
        <dbReference type="EMBL" id="EFX76202.1"/>
    </source>
</evidence>
<keyword evidence="3" id="KW-1185">Reference proteome</keyword>
<protein>
    <submittedName>
        <fullName evidence="2">Uncharacterized protein</fullName>
    </submittedName>
</protein>
<organism evidence="2 3">
    <name type="scientific">Daphnia pulex</name>
    <name type="common">Water flea</name>
    <dbReference type="NCBI Taxonomy" id="6669"/>
    <lineage>
        <taxon>Eukaryota</taxon>
        <taxon>Metazoa</taxon>
        <taxon>Ecdysozoa</taxon>
        <taxon>Arthropoda</taxon>
        <taxon>Crustacea</taxon>
        <taxon>Branchiopoda</taxon>
        <taxon>Diplostraca</taxon>
        <taxon>Cladocera</taxon>
        <taxon>Anomopoda</taxon>
        <taxon>Daphniidae</taxon>
        <taxon>Daphnia</taxon>
    </lineage>
</organism>
<dbReference type="AlphaFoldDB" id="E9GWE3"/>
<sequence>MSNLDLLFVSGPRPRSRKKNPDCDFRSKFEPIPSQWNSVTGRSRILGETFAPTGTDFREKKIHLFFRALKKALVKTPLVRKL</sequence>
<accession>E9GWE3</accession>
<evidence type="ECO:0000313" key="3">
    <source>
        <dbReference type="Proteomes" id="UP000000305"/>
    </source>
</evidence>
<dbReference type="HOGENOM" id="CLU_2560610_0_0_1"/>
<evidence type="ECO:0000256" key="1">
    <source>
        <dbReference type="SAM" id="MobiDB-lite"/>
    </source>
</evidence>
<dbReference type="KEGG" id="dpx:DAPPUDRAFT_249314"/>
<feature type="region of interest" description="Disordered" evidence="1">
    <location>
        <begin position="1"/>
        <end position="24"/>
    </location>
</feature>
<dbReference type="EMBL" id="GL732570">
    <property type="protein sequence ID" value="EFX76202.1"/>
    <property type="molecule type" value="Genomic_DNA"/>
</dbReference>
<dbReference type="Proteomes" id="UP000000305">
    <property type="component" value="Unassembled WGS sequence"/>
</dbReference>
<dbReference type="InParanoid" id="E9GWE3"/>
<reference evidence="2 3" key="1">
    <citation type="journal article" date="2011" name="Science">
        <title>The ecoresponsive genome of Daphnia pulex.</title>
        <authorList>
            <person name="Colbourne J.K."/>
            <person name="Pfrender M.E."/>
            <person name="Gilbert D."/>
            <person name="Thomas W.K."/>
            <person name="Tucker A."/>
            <person name="Oakley T.H."/>
            <person name="Tokishita S."/>
            <person name="Aerts A."/>
            <person name="Arnold G.J."/>
            <person name="Basu M.K."/>
            <person name="Bauer D.J."/>
            <person name="Caceres C.E."/>
            <person name="Carmel L."/>
            <person name="Casola C."/>
            <person name="Choi J.H."/>
            <person name="Detter J.C."/>
            <person name="Dong Q."/>
            <person name="Dusheyko S."/>
            <person name="Eads B.D."/>
            <person name="Frohlich T."/>
            <person name="Geiler-Samerotte K.A."/>
            <person name="Gerlach D."/>
            <person name="Hatcher P."/>
            <person name="Jogdeo S."/>
            <person name="Krijgsveld J."/>
            <person name="Kriventseva E.V."/>
            <person name="Kultz D."/>
            <person name="Laforsch C."/>
            <person name="Lindquist E."/>
            <person name="Lopez J."/>
            <person name="Manak J.R."/>
            <person name="Muller J."/>
            <person name="Pangilinan J."/>
            <person name="Patwardhan R.P."/>
            <person name="Pitluck S."/>
            <person name="Pritham E.J."/>
            <person name="Rechtsteiner A."/>
            <person name="Rho M."/>
            <person name="Rogozin I.B."/>
            <person name="Sakarya O."/>
            <person name="Salamov A."/>
            <person name="Schaack S."/>
            <person name="Shapiro H."/>
            <person name="Shiga Y."/>
            <person name="Skalitzky C."/>
            <person name="Smith Z."/>
            <person name="Souvorov A."/>
            <person name="Sung W."/>
            <person name="Tang Z."/>
            <person name="Tsuchiya D."/>
            <person name="Tu H."/>
            <person name="Vos H."/>
            <person name="Wang M."/>
            <person name="Wolf Y.I."/>
            <person name="Yamagata H."/>
            <person name="Yamada T."/>
            <person name="Ye Y."/>
            <person name="Shaw J.R."/>
            <person name="Andrews J."/>
            <person name="Crease T.J."/>
            <person name="Tang H."/>
            <person name="Lucas S.M."/>
            <person name="Robertson H.M."/>
            <person name="Bork P."/>
            <person name="Koonin E.V."/>
            <person name="Zdobnov E.M."/>
            <person name="Grigoriev I.V."/>
            <person name="Lynch M."/>
            <person name="Boore J.L."/>
        </authorList>
    </citation>
    <scope>NUCLEOTIDE SEQUENCE [LARGE SCALE GENOMIC DNA]</scope>
</reference>